<protein>
    <submittedName>
        <fullName evidence="1">Uncharacterized protein</fullName>
    </submittedName>
</protein>
<name>A0ACC0WQ08_9STRA</name>
<evidence type="ECO:0000313" key="2">
    <source>
        <dbReference type="Proteomes" id="UP001163321"/>
    </source>
</evidence>
<dbReference type="EMBL" id="CM047589">
    <property type="protein sequence ID" value="KAI9919983.1"/>
    <property type="molecule type" value="Genomic_DNA"/>
</dbReference>
<keyword evidence="2" id="KW-1185">Reference proteome</keyword>
<proteinExistence type="predicted"/>
<dbReference type="Proteomes" id="UP001163321">
    <property type="component" value="Chromosome 10"/>
</dbReference>
<organism evidence="1 2">
    <name type="scientific">Peronosclerospora sorghi</name>
    <dbReference type="NCBI Taxonomy" id="230839"/>
    <lineage>
        <taxon>Eukaryota</taxon>
        <taxon>Sar</taxon>
        <taxon>Stramenopiles</taxon>
        <taxon>Oomycota</taxon>
        <taxon>Peronosporomycetes</taxon>
        <taxon>Peronosporales</taxon>
        <taxon>Peronosporaceae</taxon>
        <taxon>Peronosclerospora</taxon>
    </lineage>
</organism>
<sequence>MCALNAESRPSCAMRGMHTLQMSMAFRRHKKALKAQLNTSKKKKKSRQTSGKILLTISISLV</sequence>
<reference evidence="1 2" key="1">
    <citation type="journal article" date="2022" name="bioRxiv">
        <title>The genome of the oomycete Peronosclerospora sorghi, a cosmopolitan pathogen of maize and sorghum, is inflated with dispersed pseudogenes.</title>
        <authorList>
            <person name="Fletcher K."/>
            <person name="Martin F."/>
            <person name="Isakeit T."/>
            <person name="Cavanaugh K."/>
            <person name="Magill C."/>
            <person name="Michelmore R."/>
        </authorList>
    </citation>
    <scope>NUCLEOTIDE SEQUENCE [LARGE SCALE GENOMIC DNA]</scope>
    <source>
        <strain evidence="1">P6</strain>
    </source>
</reference>
<gene>
    <name evidence="1" type="ORF">PsorP6_015997</name>
</gene>
<comment type="caution">
    <text evidence="1">The sequence shown here is derived from an EMBL/GenBank/DDBJ whole genome shotgun (WGS) entry which is preliminary data.</text>
</comment>
<evidence type="ECO:0000313" key="1">
    <source>
        <dbReference type="EMBL" id="KAI9919983.1"/>
    </source>
</evidence>
<accession>A0ACC0WQ08</accession>